<evidence type="ECO:0000256" key="1">
    <source>
        <dbReference type="ARBA" id="ARBA00010211"/>
    </source>
</evidence>
<reference evidence="5 6" key="1">
    <citation type="submission" date="2023-10" db="EMBL/GenBank/DDBJ databases">
        <title>Niallia locisalis sp.nov. isolated from a salt pond sample.</title>
        <authorList>
            <person name="Li X.-J."/>
            <person name="Dong L."/>
        </authorList>
    </citation>
    <scope>NUCLEOTIDE SEQUENCE [LARGE SCALE GENOMIC DNA]</scope>
    <source>
        <strain evidence="5 6">DSM 29761</strain>
    </source>
</reference>
<dbReference type="RefSeq" id="WP_338448515.1">
    <property type="nucleotide sequence ID" value="NZ_CP137640.1"/>
</dbReference>
<keyword evidence="2" id="KW-0479">Metal-binding</keyword>
<dbReference type="GO" id="GO:0016787">
    <property type="term" value="F:hydrolase activity"/>
    <property type="evidence" value="ECO:0007669"/>
    <property type="project" value="UniProtKB-KW"/>
</dbReference>
<dbReference type="Proteomes" id="UP001357223">
    <property type="component" value="Chromosome"/>
</dbReference>
<keyword evidence="5" id="KW-0378">Hydrolase</keyword>
<organism evidence="5 6">
    <name type="scientific">Niallia oryzisoli</name>
    <dbReference type="NCBI Taxonomy" id="1737571"/>
    <lineage>
        <taxon>Bacteria</taxon>
        <taxon>Bacillati</taxon>
        <taxon>Bacillota</taxon>
        <taxon>Bacilli</taxon>
        <taxon>Bacillales</taxon>
        <taxon>Bacillaceae</taxon>
        <taxon>Niallia</taxon>
    </lineage>
</organism>
<dbReference type="SUPFAM" id="SSF56529">
    <property type="entry name" value="FAH"/>
    <property type="match status" value="1"/>
</dbReference>
<feature type="domain" description="Rv2993c-like N-terminal" evidence="4">
    <location>
        <begin position="4"/>
        <end position="68"/>
    </location>
</feature>
<sequence length="326" mass="36296">MGIRVVRFKKENKEQWGVISGEDRILVLKGDYASLKDFLEEGIKEAKVLKDETNGEWILLNEVELLSPVTKPCRIVCQGANYTSHRTEAGLEAARPPFNMFFSKADSSLCGANSEIVRPEHVKLLDYEIELGLVIGKDISGPIDVTDDNLHQYVVGLVIVNDVSARDIQMSQGQWLKGKSYRTFGPTGPFLYLLDKDEVSKIHELELKLWVNNELRQSANTNQLLFKPAETLTEISEIMDLSKGDLILTGTTGGVALNLSSEIVGQVSNPAVPFQQKMDLLLESQLKHGKYLKDGDIIRCQIKSEDGIINLGEQINKVISNISIQV</sequence>
<evidence type="ECO:0000259" key="4">
    <source>
        <dbReference type="Pfam" id="PF10370"/>
    </source>
</evidence>
<proteinExistence type="inferred from homology"/>
<dbReference type="PANTHER" id="PTHR42796:SF4">
    <property type="entry name" value="FUMARYLACETOACETATE HYDROLASE DOMAIN-CONTAINING PROTEIN 2A"/>
    <property type="match status" value="1"/>
</dbReference>
<dbReference type="EMBL" id="CP137640">
    <property type="protein sequence ID" value="WVX79581.1"/>
    <property type="molecule type" value="Genomic_DNA"/>
</dbReference>
<dbReference type="InterPro" id="IPR018833">
    <property type="entry name" value="Rv2993c-like_N"/>
</dbReference>
<name>A0ABZ2CBC9_9BACI</name>
<dbReference type="Gene3D" id="3.90.850.10">
    <property type="entry name" value="Fumarylacetoacetase-like, C-terminal domain"/>
    <property type="match status" value="1"/>
</dbReference>
<evidence type="ECO:0000313" key="5">
    <source>
        <dbReference type="EMBL" id="WVX79581.1"/>
    </source>
</evidence>
<dbReference type="InterPro" id="IPR011234">
    <property type="entry name" value="Fumarylacetoacetase-like_C"/>
</dbReference>
<evidence type="ECO:0000256" key="2">
    <source>
        <dbReference type="ARBA" id="ARBA00022723"/>
    </source>
</evidence>
<comment type="similarity">
    <text evidence="1">Belongs to the FAH family.</text>
</comment>
<protein>
    <submittedName>
        <fullName evidence="5">Fumarylacetoacetate hydrolase family protein</fullName>
    </submittedName>
</protein>
<feature type="domain" description="Fumarylacetoacetase-like C-terminal" evidence="3">
    <location>
        <begin position="75"/>
        <end position="318"/>
    </location>
</feature>
<dbReference type="Pfam" id="PF10370">
    <property type="entry name" value="Rv2993c-like_N"/>
    <property type="match status" value="1"/>
</dbReference>
<evidence type="ECO:0000313" key="6">
    <source>
        <dbReference type="Proteomes" id="UP001357223"/>
    </source>
</evidence>
<dbReference type="PANTHER" id="PTHR42796">
    <property type="entry name" value="FUMARYLACETOACETATE HYDROLASE DOMAIN-CONTAINING PROTEIN 2A-RELATED"/>
    <property type="match status" value="1"/>
</dbReference>
<dbReference type="InterPro" id="IPR036663">
    <property type="entry name" value="Fumarylacetoacetase_C_sf"/>
</dbReference>
<keyword evidence="6" id="KW-1185">Reference proteome</keyword>
<dbReference type="Pfam" id="PF01557">
    <property type="entry name" value="FAA_hydrolase"/>
    <property type="match status" value="1"/>
</dbReference>
<accession>A0ABZ2CBC9</accession>
<gene>
    <name evidence="5" type="ORF">R4Z09_20140</name>
</gene>
<evidence type="ECO:0000259" key="3">
    <source>
        <dbReference type="Pfam" id="PF01557"/>
    </source>
</evidence>
<dbReference type="InterPro" id="IPR051121">
    <property type="entry name" value="FAH"/>
</dbReference>